<dbReference type="EMBL" id="JADJUC010000015">
    <property type="protein sequence ID" value="MBK8524825.1"/>
    <property type="molecule type" value="Genomic_DNA"/>
</dbReference>
<dbReference type="InterPro" id="IPR036866">
    <property type="entry name" value="RibonucZ/Hydroxyglut_hydro"/>
</dbReference>
<dbReference type="PANTHER" id="PTHR23131:SF4">
    <property type="entry name" value="METALLO-BETA-LACTAMASE SUPERFAMILY POTEIN"/>
    <property type="match status" value="1"/>
</dbReference>
<dbReference type="Proteomes" id="UP000886689">
    <property type="component" value="Unassembled WGS sequence"/>
</dbReference>
<dbReference type="Gene3D" id="3.60.15.10">
    <property type="entry name" value="Ribonuclease Z/Hydroxyacylglutathione hydrolase-like"/>
    <property type="match status" value="1"/>
</dbReference>
<dbReference type="InterPro" id="IPR001279">
    <property type="entry name" value="Metallo-B-lactamas"/>
</dbReference>
<dbReference type="Pfam" id="PF00753">
    <property type="entry name" value="Lactamase_B"/>
    <property type="match status" value="1"/>
</dbReference>
<dbReference type="AlphaFoldDB" id="A0A9D7K1K1"/>
<protein>
    <submittedName>
        <fullName evidence="2">MBL fold metallo-hydrolase</fullName>
    </submittedName>
</protein>
<proteinExistence type="predicted"/>
<sequence>MLLDFPFDTPPAPGELTEVAPGIHWLRMPLPFALNHINLWLLEDEHDGQPSWTIVDTGYGLDDVRAAWETILGRLTAPVKRIIVTHFHPDHVGLAQWLQEKTGAPVWMTAAEYLTAHAVFHESSGHGTPPMLRQFVRHGLDAERLAALEKRSNSYARGVPALPHTYFRMFEGDLFPINGKLWQVRVGYGHSPEHASLYCAEADVLISGDMLLPKISTNISVFAVTPGADSLAQYLDSLDRDRELPAETLVLPSHGLPFVGIHNRVAAQHAHHEERLRVLEDACTEPRSAADLLATLFPRELDTHQVMFAMGEAIAHLNRLEYAGRLVHKDGADGVIRYWRK</sequence>
<evidence type="ECO:0000313" key="3">
    <source>
        <dbReference type="Proteomes" id="UP000886689"/>
    </source>
</evidence>
<dbReference type="InterPro" id="IPR036388">
    <property type="entry name" value="WH-like_DNA-bd_sf"/>
</dbReference>
<accession>A0A9D7K1K1</accession>
<dbReference type="InterPro" id="IPR048933">
    <property type="entry name" value="B_lactamase-like_C"/>
</dbReference>
<dbReference type="Gene3D" id="1.10.10.10">
    <property type="entry name" value="Winged helix-like DNA-binding domain superfamily/Winged helix DNA-binding domain"/>
    <property type="match status" value="1"/>
</dbReference>
<organism evidence="2 3">
    <name type="scientific">Candidatus Proximibacter danicus</name>
    <dbReference type="NCBI Taxonomy" id="2954365"/>
    <lineage>
        <taxon>Bacteria</taxon>
        <taxon>Pseudomonadati</taxon>
        <taxon>Pseudomonadota</taxon>
        <taxon>Betaproteobacteria</taxon>
        <taxon>Candidatus Proximibacter</taxon>
    </lineage>
</organism>
<gene>
    <name evidence="2" type="ORF">IPL58_12535</name>
</gene>
<dbReference type="InterPro" id="IPR050662">
    <property type="entry name" value="Sec-metab_biosynth-thioest"/>
</dbReference>
<reference evidence="2" key="1">
    <citation type="submission" date="2020-10" db="EMBL/GenBank/DDBJ databases">
        <title>Connecting structure to function with the recovery of over 1000 high-quality activated sludge metagenome-assembled genomes encoding full-length rRNA genes using long-read sequencing.</title>
        <authorList>
            <person name="Singleton C.M."/>
            <person name="Petriglieri F."/>
            <person name="Kristensen J.M."/>
            <person name="Kirkegaard R.H."/>
            <person name="Michaelsen T.Y."/>
            <person name="Andersen M.H."/>
            <person name="Karst S.M."/>
            <person name="Dueholm M.S."/>
            <person name="Nielsen P.H."/>
            <person name="Albertsen M."/>
        </authorList>
    </citation>
    <scope>NUCLEOTIDE SEQUENCE</scope>
    <source>
        <strain evidence="2">Hirt_18-Q3-R61-65_BATAC.395</strain>
    </source>
</reference>
<evidence type="ECO:0000259" key="1">
    <source>
        <dbReference type="SMART" id="SM00849"/>
    </source>
</evidence>
<name>A0A9D7K1K1_9PROT</name>
<dbReference type="PANTHER" id="PTHR23131">
    <property type="entry name" value="ENDORIBONUCLEASE LACTB2"/>
    <property type="match status" value="1"/>
</dbReference>
<dbReference type="SUPFAM" id="SSF56281">
    <property type="entry name" value="Metallo-hydrolase/oxidoreductase"/>
    <property type="match status" value="1"/>
</dbReference>
<dbReference type="Pfam" id="PF21221">
    <property type="entry name" value="B_lactamase-like_C"/>
    <property type="match status" value="1"/>
</dbReference>
<comment type="caution">
    <text evidence="2">The sequence shown here is derived from an EMBL/GenBank/DDBJ whole genome shotgun (WGS) entry which is preliminary data.</text>
</comment>
<dbReference type="SMART" id="SM00849">
    <property type="entry name" value="Lactamase_B"/>
    <property type="match status" value="1"/>
</dbReference>
<feature type="domain" description="Metallo-beta-lactamase" evidence="1">
    <location>
        <begin position="36"/>
        <end position="254"/>
    </location>
</feature>
<evidence type="ECO:0000313" key="2">
    <source>
        <dbReference type="EMBL" id="MBK8524825.1"/>
    </source>
</evidence>